<evidence type="ECO:0000313" key="2">
    <source>
        <dbReference type="Proteomes" id="UP001549099"/>
    </source>
</evidence>
<reference evidence="1 2" key="1">
    <citation type="submission" date="2024-06" db="EMBL/GenBank/DDBJ databases">
        <title>Genomic Encyclopedia of Type Strains, Phase IV (KMG-IV): sequencing the most valuable type-strain genomes for metagenomic binning, comparative biology and taxonomic classification.</title>
        <authorList>
            <person name="Goeker M."/>
        </authorList>
    </citation>
    <scope>NUCLEOTIDE SEQUENCE [LARGE SCALE GENOMIC DNA]</scope>
    <source>
        <strain evidence="1 2">DSM 26128</strain>
    </source>
</reference>
<accession>A0ABV2GF31</accession>
<evidence type="ECO:0000313" key="1">
    <source>
        <dbReference type="EMBL" id="MET3576744.1"/>
    </source>
</evidence>
<protein>
    <submittedName>
        <fullName evidence="1">Uncharacterized protein YneR</fullName>
    </submittedName>
</protein>
<dbReference type="RefSeq" id="WP_354199058.1">
    <property type="nucleotide sequence ID" value="NZ_JBEPLW010000032.1"/>
</dbReference>
<dbReference type="EMBL" id="JBEPLW010000032">
    <property type="protein sequence ID" value="MET3576744.1"/>
    <property type="molecule type" value="Genomic_DNA"/>
</dbReference>
<sequence>MMITEEARVLLKEFLEARGLGGIRLTVESGELGPQFSITFDGPQEFDVIQTIKGIQVAIDAQLTDTDLLVLDVEEGPGGRGIVLRS</sequence>
<keyword evidence="2" id="KW-1185">Reference proteome</keyword>
<gene>
    <name evidence="1" type="ORF">ABID49_002674</name>
</gene>
<dbReference type="InterPro" id="IPR035903">
    <property type="entry name" value="HesB-like_dom_sf"/>
</dbReference>
<proteinExistence type="predicted"/>
<dbReference type="SUPFAM" id="SSF89360">
    <property type="entry name" value="HesB-like domain"/>
    <property type="match status" value="1"/>
</dbReference>
<comment type="caution">
    <text evidence="1">The sequence shown here is derived from an EMBL/GenBank/DDBJ whole genome shotgun (WGS) entry which is preliminary data.</text>
</comment>
<name>A0ABV2GF31_9BACL</name>
<dbReference type="Proteomes" id="UP001549099">
    <property type="component" value="Unassembled WGS sequence"/>
</dbReference>
<organism evidence="1 2">
    <name type="scientific">Bhargavaea ullalensis</name>
    <dbReference type="NCBI Taxonomy" id="1265685"/>
    <lineage>
        <taxon>Bacteria</taxon>
        <taxon>Bacillati</taxon>
        <taxon>Bacillota</taxon>
        <taxon>Bacilli</taxon>
        <taxon>Bacillales</taxon>
        <taxon>Caryophanaceae</taxon>
        <taxon>Bhargavaea</taxon>
    </lineage>
</organism>
<dbReference type="Gene3D" id="2.60.300.12">
    <property type="entry name" value="HesB-like domain"/>
    <property type="match status" value="1"/>
</dbReference>